<gene>
    <name evidence="3" type="ORF">TCE0_015r02226</name>
</gene>
<sequence length="404" mass="44899">MAEAEDLSKALTQMSLDVNSHKIIVGIDYGTTYTGLSYVSTEKNDIDDIVVVNTWPGPARASDHVLKAPSRIAYPNENTGIESPQWGYQVQPGMTAYSWTKLLLEKRMPLGGYEDQNLEIASKAGIMKLPEAKTAIQVVADFLKEIRCHALRLLEKRITEKILAATPLEFWLTIPAIWSESAKSATREAALLAGFEGSSNRPKDRIYMITEPEAAAVAAIRKSIHDGMGDFVKPGDGVLICDCGGGTVDITTYLISETSPQLVFEELCTGIGGKCGSTAIDRNLYALMSERFGSAFDEVPLKRKGPGSEFMKKFELVKRDFGFDKEDKINELTLRMKLNDPDPTFYDEDESSVLLSNNDLRKMFDPIIKQIIELLQQQIEDANREAEREAINVGFHHSSDLYNT</sequence>
<dbReference type="AlphaFoldDB" id="A0A6V8H5I5"/>
<evidence type="ECO:0000313" key="4">
    <source>
        <dbReference type="Proteomes" id="UP000053095"/>
    </source>
</evidence>
<dbReference type="GO" id="GO:0140662">
    <property type="term" value="F:ATP-dependent protein folding chaperone"/>
    <property type="evidence" value="ECO:0007669"/>
    <property type="project" value="InterPro"/>
</dbReference>
<keyword evidence="2" id="KW-0067">ATP-binding</keyword>
<protein>
    <submittedName>
        <fullName evidence="3">Uncharacterized protein</fullName>
    </submittedName>
</protein>
<dbReference type="InterPro" id="IPR043129">
    <property type="entry name" value="ATPase_NBD"/>
</dbReference>
<dbReference type="PANTHER" id="PTHR14187:SF81">
    <property type="entry name" value="HSP70 FAMILY PROTEIN (AFU_ORTHOLOGUE AFUA_4G14040)"/>
    <property type="match status" value="1"/>
</dbReference>
<dbReference type="InterPro" id="IPR013126">
    <property type="entry name" value="Hsp_70_fam"/>
</dbReference>
<comment type="caution">
    <text evidence="3">The sequence shown here is derived from an EMBL/GenBank/DDBJ whole genome shotgun (WGS) entry which is preliminary data.</text>
</comment>
<evidence type="ECO:0000256" key="1">
    <source>
        <dbReference type="ARBA" id="ARBA00022741"/>
    </source>
</evidence>
<name>A0A6V8H5I5_TALPI</name>
<organism evidence="3 4">
    <name type="scientific">Talaromyces pinophilus</name>
    <name type="common">Penicillium pinophilum</name>
    <dbReference type="NCBI Taxonomy" id="128442"/>
    <lineage>
        <taxon>Eukaryota</taxon>
        <taxon>Fungi</taxon>
        <taxon>Dikarya</taxon>
        <taxon>Ascomycota</taxon>
        <taxon>Pezizomycotina</taxon>
        <taxon>Eurotiomycetes</taxon>
        <taxon>Eurotiomycetidae</taxon>
        <taxon>Eurotiales</taxon>
        <taxon>Trichocomaceae</taxon>
        <taxon>Talaromyces</taxon>
        <taxon>Talaromyces sect. Talaromyces</taxon>
    </lineage>
</organism>
<dbReference type="CDD" id="cd10170">
    <property type="entry name" value="ASKHA_NBD_HSP70"/>
    <property type="match status" value="1"/>
</dbReference>
<dbReference type="Pfam" id="PF00012">
    <property type="entry name" value="HSP70"/>
    <property type="match status" value="1"/>
</dbReference>
<keyword evidence="4" id="KW-1185">Reference proteome</keyword>
<evidence type="ECO:0000313" key="3">
    <source>
        <dbReference type="EMBL" id="GAM34564.1"/>
    </source>
</evidence>
<keyword evidence="1" id="KW-0547">Nucleotide-binding</keyword>
<dbReference type="EMBL" id="DF933811">
    <property type="protein sequence ID" value="GAM34564.1"/>
    <property type="molecule type" value="Genomic_DNA"/>
</dbReference>
<evidence type="ECO:0000256" key="2">
    <source>
        <dbReference type="ARBA" id="ARBA00022840"/>
    </source>
</evidence>
<dbReference type="GO" id="GO:0005524">
    <property type="term" value="F:ATP binding"/>
    <property type="evidence" value="ECO:0007669"/>
    <property type="project" value="UniProtKB-KW"/>
</dbReference>
<accession>A0A6V8H5I5</accession>
<dbReference type="PANTHER" id="PTHR14187">
    <property type="entry name" value="ALPHA KINASE/ELONGATION FACTOR 2 KINASE"/>
    <property type="match status" value="1"/>
</dbReference>
<dbReference type="SUPFAM" id="SSF53067">
    <property type="entry name" value="Actin-like ATPase domain"/>
    <property type="match status" value="2"/>
</dbReference>
<reference evidence="4" key="1">
    <citation type="journal article" date="2015" name="Genome Announc.">
        <title>Draft genome sequence of Talaromyces cellulolyticus strain Y-94, a source of lignocellulosic biomass-degrading enzymes.</title>
        <authorList>
            <person name="Fujii T."/>
            <person name="Koike H."/>
            <person name="Sawayama S."/>
            <person name="Yano S."/>
            <person name="Inoue H."/>
        </authorList>
    </citation>
    <scope>NUCLEOTIDE SEQUENCE [LARGE SCALE GENOMIC DNA]</scope>
    <source>
        <strain evidence="4">Y-94</strain>
    </source>
</reference>
<dbReference type="Proteomes" id="UP000053095">
    <property type="component" value="Unassembled WGS sequence"/>
</dbReference>
<dbReference type="Gene3D" id="3.30.420.40">
    <property type="match status" value="2"/>
</dbReference>
<dbReference type="Gene3D" id="3.90.640.10">
    <property type="entry name" value="Actin, Chain A, domain 4"/>
    <property type="match status" value="1"/>
</dbReference>
<proteinExistence type="predicted"/>